<accession>A0A839QEL3</accession>
<evidence type="ECO:0000313" key="2">
    <source>
        <dbReference type="Proteomes" id="UP000523000"/>
    </source>
</evidence>
<proteinExistence type="predicted"/>
<sequence length="373" mass="39708">MDPVLKRTEQTGHDAVARLRLRAQGLLPDPGNPPDPAAVVRRLGMMQAQDLAQAFWALGVRIPGSTAGTVRAALDRGLVVRTWGARGTLMLLAPETVRPLLSITAPRMRAQSAATHRRENITEAELAALLPLALAACAPAGASRARLMEVFAEAGHDVAAQRGYHLLVALCLSGELVQGPMEPGSNTRQLFVGSSTWLPRGTSVADNRAPDALPGWGLLYFQGHGPATVADCAWWLGLPLTPVRAALATLEGQLGERVLDGQRYLFDPGSEDAWEEPPGGDSVLVLPGFDEFLLGYKDRTATLPTEHADAVTPGGNGVFRRTLTVGGQTIGTCQPPAGRVQDGAVLPFARHPSARLERLALARIRAYGTFRDS</sequence>
<dbReference type="AlphaFoldDB" id="A0A839QEL3"/>
<keyword evidence="2" id="KW-1185">Reference proteome</keyword>
<dbReference type="Proteomes" id="UP000523000">
    <property type="component" value="Unassembled WGS sequence"/>
</dbReference>
<gene>
    <name evidence="1" type="ORF">E9229_000234</name>
</gene>
<dbReference type="PANTHER" id="PTHR38479">
    <property type="entry name" value="LMO0824 PROTEIN"/>
    <property type="match status" value="1"/>
</dbReference>
<protein>
    <recommendedName>
        <fullName evidence="3">Winged helix DNA-binding domain-containing protein</fullName>
    </recommendedName>
</protein>
<comment type="caution">
    <text evidence="1">The sequence shown here is derived from an EMBL/GenBank/DDBJ whole genome shotgun (WGS) entry which is preliminary data.</text>
</comment>
<dbReference type="EMBL" id="JACHVS010000001">
    <property type="protein sequence ID" value="MBB2994043.1"/>
    <property type="molecule type" value="Genomic_DNA"/>
</dbReference>
<dbReference type="InterPro" id="IPR009351">
    <property type="entry name" value="AlkZ-like"/>
</dbReference>
<dbReference type="PANTHER" id="PTHR38479:SF2">
    <property type="entry name" value="WINGED HELIX DNA-BINDING DOMAIN-CONTAINING PROTEIN"/>
    <property type="match status" value="1"/>
</dbReference>
<reference evidence="1 2" key="1">
    <citation type="submission" date="2020-08" db="EMBL/GenBank/DDBJ databases">
        <title>Sequencing the genomes of 1000 actinobacteria strains.</title>
        <authorList>
            <person name="Klenk H.-P."/>
        </authorList>
    </citation>
    <scope>NUCLEOTIDE SEQUENCE [LARGE SCALE GENOMIC DNA]</scope>
    <source>
        <strain evidence="1 2">DSM 22826</strain>
    </source>
</reference>
<evidence type="ECO:0000313" key="1">
    <source>
        <dbReference type="EMBL" id="MBB2994043.1"/>
    </source>
</evidence>
<dbReference type="Pfam" id="PF06224">
    <property type="entry name" value="AlkZ-like"/>
    <property type="match status" value="1"/>
</dbReference>
<evidence type="ECO:0008006" key="3">
    <source>
        <dbReference type="Google" id="ProtNLM"/>
    </source>
</evidence>
<organism evidence="1 2">
    <name type="scientific">Paeniglutamicibacter cryotolerans</name>
    <dbReference type="NCBI Taxonomy" id="670079"/>
    <lineage>
        <taxon>Bacteria</taxon>
        <taxon>Bacillati</taxon>
        <taxon>Actinomycetota</taxon>
        <taxon>Actinomycetes</taxon>
        <taxon>Micrococcales</taxon>
        <taxon>Micrococcaceae</taxon>
        <taxon>Paeniglutamicibacter</taxon>
    </lineage>
</organism>
<name>A0A839QEL3_9MICC</name>